<evidence type="ECO:0000313" key="1">
    <source>
        <dbReference type="EMBL" id="CDO10787.1"/>
    </source>
</evidence>
<dbReference type="Gene3D" id="3.30.530.20">
    <property type="match status" value="1"/>
</dbReference>
<dbReference type="Proteomes" id="UP000028870">
    <property type="component" value="Unassembled WGS sequence"/>
</dbReference>
<dbReference type="STRING" id="258533.BN977_05623"/>
<proteinExistence type="predicted"/>
<protein>
    <submittedName>
        <fullName evidence="1">Polyketide cyclase / dehydrase and lipid transport</fullName>
    </submittedName>
</protein>
<dbReference type="eggNOG" id="COG3427">
    <property type="taxonomic scope" value="Bacteria"/>
</dbReference>
<dbReference type="AlphaFoldDB" id="W9B726"/>
<dbReference type="Pfam" id="PF10604">
    <property type="entry name" value="Polyketide_cyc2"/>
    <property type="match status" value="1"/>
</dbReference>
<dbReference type="RefSeq" id="WP_051561944.1">
    <property type="nucleotide sequence ID" value="NZ_CCBB010000003.1"/>
</dbReference>
<dbReference type="InterPro" id="IPR023393">
    <property type="entry name" value="START-like_dom_sf"/>
</dbReference>
<reference evidence="1" key="2">
    <citation type="submission" date="2014-03" db="EMBL/GenBank/DDBJ databases">
        <authorList>
            <person name="Urmite Genomes"/>
        </authorList>
    </citation>
    <scope>NUCLEOTIDE SEQUENCE</scope>
    <source>
        <strain evidence="1">DSM 44829</strain>
    </source>
</reference>
<sequence>MTVQLPAYPSEWFGYAADGRRAAPKRDGARIFSHREREVQIGHIDAASHLVAAPAAVWQVLTDPRTWDQWFAVHDSWVAEPPDSLEVGTRLSAKICMLGITDTLDWVVEIVDDGARIELAGTGLQGLSVRLMFRLSPAGSGSWITASGQFSGALLSPAILDAVEADGVCQLIGSLAGLDGLARQAQAQAVAARPQLRLVHSVR</sequence>
<dbReference type="InterPro" id="IPR019587">
    <property type="entry name" value="Polyketide_cyclase/dehydratase"/>
</dbReference>
<evidence type="ECO:0000313" key="2">
    <source>
        <dbReference type="Proteomes" id="UP000028870"/>
    </source>
</evidence>
<dbReference type="CDD" id="cd07812">
    <property type="entry name" value="SRPBCC"/>
    <property type="match status" value="1"/>
</dbReference>
<accession>W9B726</accession>
<name>W9B726_MYCCO</name>
<keyword evidence="2" id="KW-1185">Reference proteome</keyword>
<organism evidence="1 2">
    <name type="scientific">Mycolicibacterium cosmeticum</name>
    <dbReference type="NCBI Taxonomy" id="258533"/>
    <lineage>
        <taxon>Bacteria</taxon>
        <taxon>Bacillati</taxon>
        <taxon>Actinomycetota</taxon>
        <taxon>Actinomycetes</taxon>
        <taxon>Mycobacteriales</taxon>
        <taxon>Mycobacteriaceae</taxon>
        <taxon>Mycolicibacterium</taxon>
    </lineage>
</organism>
<gene>
    <name evidence="1" type="ORF">BN977_05623</name>
</gene>
<dbReference type="SUPFAM" id="SSF55961">
    <property type="entry name" value="Bet v1-like"/>
    <property type="match status" value="1"/>
</dbReference>
<comment type="caution">
    <text evidence="1">The sequence shown here is derived from an EMBL/GenBank/DDBJ whole genome shotgun (WGS) entry which is preliminary data.</text>
</comment>
<reference evidence="1" key="1">
    <citation type="submission" date="2014-03" db="EMBL/GenBank/DDBJ databases">
        <title>Draft Genome Sequence of Mycobacterium cosmeticum DSM 44829.</title>
        <authorList>
            <person name="Croce O."/>
            <person name="Robert C."/>
            <person name="Raoult D."/>
            <person name="Drancourt M."/>
        </authorList>
    </citation>
    <scope>NUCLEOTIDE SEQUENCE [LARGE SCALE GENOMIC DNA]</scope>
    <source>
        <strain evidence="1">DSM 44829</strain>
    </source>
</reference>
<dbReference type="EMBL" id="CCBB010000003">
    <property type="protein sequence ID" value="CDO10787.1"/>
    <property type="molecule type" value="Genomic_DNA"/>
</dbReference>